<evidence type="ECO:0000256" key="1">
    <source>
        <dbReference type="ARBA" id="ARBA00022723"/>
    </source>
</evidence>
<evidence type="ECO:0000256" key="5">
    <source>
        <dbReference type="PROSITE-ProRule" id="PRU00309"/>
    </source>
</evidence>
<keyword evidence="2 5" id="KW-0863">Zinc-finger</keyword>
<dbReference type="SMART" id="SM00692">
    <property type="entry name" value="DM3"/>
    <property type="match status" value="1"/>
</dbReference>
<keyword evidence="3" id="KW-0862">Zinc</keyword>
<accession>A0A0K2VC50</accession>
<dbReference type="GO" id="GO:0008270">
    <property type="term" value="F:zinc ion binding"/>
    <property type="evidence" value="ECO:0007669"/>
    <property type="project" value="UniProtKB-KW"/>
</dbReference>
<organism evidence="7">
    <name type="scientific">Lepeophtheirus salmonis</name>
    <name type="common">Salmon louse</name>
    <name type="synonym">Caligus salmonis</name>
    <dbReference type="NCBI Taxonomy" id="72036"/>
    <lineage>
        <taxon>Eukaryota</taxon>
        <taxon>Metazoa</taxon>
        <taxon>Ecdysozoa</taxon>
        <taxon>Arthropoda</taxon>
        <taxon>Crustacea</taxon>
        <taxon>Multicrustacea</taxon>
        <taxon>Hexanauplia</taxon>
        <taxon>Copepoda</taxon>
        <taxon>Siphonostomatoida</taxon>
        <taxon>Caligidae</taxon>
        <taxon>Lepeophtheirus</taxon>
    </lineage>
</organism>
<sequence>MLCCCPGCKSGTRYRGKKKQKIEAIKNRAKVSFHKLPKDLEILSTWLRRIPRKNWKPNNNTRICSNHFDPSCFIIERVDSNSTRKKKGGNLKHQRLKPDAIPTMFPNLPSYLSTPAPTMRSTSCLSTERLIKQETQIKNEKILLLEKDKVKTLSQILEKIDTTLIPTCVNVYKEEKCLIYYGMKIESDTPKIKFNLTIKDDLTYTMKIGKFKIPRNQVLEICPHSNIDKISQVHNILVFLNTYPHQPDKIHVTEGLLEILNEYLSTSSPNTHLESIREQLYLHPTHKNGRKYSTKLLDAAVLWQNMCPALYNQILASGLLILPTVQHIRRIKRSVKAEVNLNKIQQYEISPLDENILSANLLEPHYEIETQVNVEDMQYESSNLDEKMIPPSLLEPHCEIETEIDDDETQHETLNLDEKIKPPILLGLLHPKIETDGLS</sequence>
<dbReference type="Gene3D" id="6.20.210.20">
    <property type="entry name" value="THAP domain"/>
    <property type="match status" value="1"/>
</dbReference>
<dbReference type="InterPro" id="IPR052224">
    <property type="entry name" value="THAP_domain_protein"/>
</dbReference>
<evidence type="ECO:0000256" key="2">
    <source>
        <dbReference type="ARBA" id="ARBA00022771"/>
    </source>
</evidence>
<dbReference type="PROSITE" id="PS50950">
    <property type="entry name" value="ZF_THAP"/>
    <property type="match status" value="1"/>
</dbReference>
<evidence type="ECO:0000313" key="7">
    <source>
        <dbReference type="EMBL" id="CDW47860.1"/>
    </source>
</evidence>
<proteinExistence type="predicted"/>
<protein>
    <submittedName>
        <fullName evidence="7">Zgc:153292 [Danio rerio]</fullName>
    </submittedName>
</protein>
<evidence type="ECO:0000256" key="3">
    <source>
        <dbReference type="ARBA" id="ARBA00022833"/>
    </source>
</evidence>
<dbReference type="SUPFAM" id="SSF57716">
    <property type="entry name" value="Glucocorticoid receptor-like (DNA-binding domain)"/>
    <property type="match status" value="1"/>
</dbReference>
<dbReference type="Pfam" id="PF05485">
    <property type="entry name" value="THAP"/>
    <property type="match status" value="1"/>
</dbReference>
<dbReference type="GO" id="GO:0003677">
    <property type="term" value="F:DNA binding"/>
    <property type="evidence" value="ECO:0007669"/>
    <property type="project" value="UniProtKB-UniRule"/>
</dbReference>
<dbReference type="OrthoDB" id="6764673at2759"/>
<feature type="domain" description="THAP-type" evidence="6">
    <location>
        <begin position="1"/>
        <end position="105"/>
    </location>
</feature>
<evidence type="ECO:0000256" key="4">
    <source>
        <dbReference type="ARBA" id="ARBA00023125"/>
    </source>
</evidence>
<dbReference type="InterPro" id="IPR006612">
    <property type="entry name" value="THAP_Znf"/>
</dbReference>
<dbReference type="PANTHER" id="PTHR46927:SF3">
    <property type="entry name" value="THAP-TYPE DOMAIN-CONTAINING PROTEIN"/>
    <property type="match status" value="1"/>
</dbReference>
<name>A0A0K2VC50_LEPSM</name>
<dbReference type="AlphaFoldDB" id="A0A0K2VC50"/>
<gene>
    <name evidence="7" type="primary">zgc:153292</name>
</gene>
<dbReference type="PANTHER" id="PTHR46927">
    <property type="entry name" value="AGAP005574-PA"/>
    <property type="match status" value="1"/>
</dbReference>
<evidence type="ECO:0000259" key="6">
    <source>
        <dbReference type="PROSITE" id="PS50950"/>
    </source>
</evidence>
<dbReference type="SMART" id="SM00980">
    <property type="entry name" value="THAP"/>
    <property type="match status" value="1"/>
</dbReference>
<keyword evidence="1" id="KW-0479">Metal-binding</keyword>
<reference evidence="7" key="1">
    <citation type="submission" date="2014-05" db="EMBL/GenBank/DDBJ databases">
        <authorList>
            <person name="Chronopoulou M."/>
        </authorList>
    </citation>
    <scope>NUCLEOTIDE SEQUENCE</scope>
    <source>
        <tissue evidence="7">Whole organism</tissue>
    </source>
</reference>
<dbReference type="InterPro" id="IPR038441">
    <property type="entry name" value="THAP_Znf_sf"/>
</dbReference>
<dbReference type="EMBL" id="HACA01030499">
    <property type="protein sequence ID" value="CDW47860.1"/>
    <property type="molecule type" value="Transcribed_RNA"/>
</dbReference>
<keyword evidence="4 5" id="KW-0238">DNA-binding</keyword>